<evidence type="ECO:0000313" key="4">
    <source>
        <dbReference type="Proteomes" id="UP000241208"/>
    </source>
</evidence>
<dbReference type="Pfam" id="PF06054">
    <property type="entry name" value="CoiA_nuc"/>
    <property type="match status" value="1"/>
</dbReference>
<evidence type="ECO:0000259" key="1">
    <source>
        <dbReference type="Pfam" id="PF06054"/>
    </source>
</evidence>
<name>A0A2T4LS91_9STAP</name>
<dbReference type="EMBL" id="PYZR01000072">
    <property type="protein sequence ID" value="PTF66208.1"/>
    <property type="molecule type" value="Genomic_DNA"/>
</dbReference>
<dbReference type="Pfam" id="PF25164">
    <property type="entry name" value="CoiA_N"/>
    <property type="match status" value="1"/>
</dbReference>
<proteinExistence type="predicted"/>
<dbReference type="STRING" id="29382.BZ166_00845"/>
<dbReference type="InterPro" id="IPR010330">
    <property type="entry name" value="CoiA_nuc"/>
</dbReference>
<dbReference type="AlphaFoldDB" id="A0A2T4LS91"/>
<reference evidence="3 4" key="1">
    <citation type="journal article" date="2016" name="Front. Microbiol.">
        <title>Comprehensive Phylogenetic Analysis of Bovine Non-aureus Staphylococci Species Based on Whole-Genome Sequencing.</title>
        <authorList>
            <person name="Naushad S."/>
            <person name="Barkema H.W."/>
            <person name="Luby C."/>
            <person name="Condas L.A."/>
            <person name="Nobrega D.B."/>
            <person name="Carson D.A."/>
            <person name="De Buck J."/>
        </authorList>
    </citation>
    <scope>NUCLEOTIDE SEQUENCE [LARGE SCALE GENOMIC DNA]</scope>
    <source>
        <strain evidence="3 4">SNUC 3829</strain>
    </source>
</reference>
<gene>
    <name evidence="3" type="ORF">BUY34_07285</name>
</gene>
<comment type="caution">
    <text evidence="3">The sequence shown here is derived from an EMBL/GenBank/DDBJ whole genome shotgun (WGS) entry which is preliminary data.</text>
</comment>
<feature type="domain" description="Competence protein CoiA nuclease-like" evidence="1">
    <location>
        <begin position="58"/>
        <end position="198"/>
    </location>
</feature>
<organism evidence="3 4">
    <name type="scientific">Staphylococcus cohnii</name>
    <dbReference type="NCBI Taxonomy" id="29382"/>
    <lineage>
        <taxon>Bacteria</taxon>
        <taxon>Bacillati</taxon>
        <taxon>Bacillota</taxon>
        <taxon>Bacilli</taxon>
        <taxon>Bacillales</taxon>
        <taxon>Staphylococcaceae</taxon>
        <taxon>Staphylococcus</taxon>
        <taxon>Staphylococcus cohnii species complex</taxon>
    </lineage>
</organism>
<sequence>MLYANNDQNQAVWAKNAIKSENYRCPFCKGKVLLKKGAYYTPHFAHVRNDRLYCHKNESQAHSDLKYRIAQQLKDLNHKVSIEPYVPQSYQYPDLIIDDEIVFEIQFSKVTLACISRRSKALQNAGYKVYWIIKDVKYNKNNSVVYLSKYERNFINIYNRLLLSWDTTHEMLFGYKVINFIGGQQFIAKRYDIPLKHLVNQIQLKDVYHAATQTLKLSNRAIKHYLSLCRKTHSVLEPSLSVMYNLKLTDEWVGEYLGIIYPEQMYIKSHPVYWQLQLIYMWQMNTFNMTHFKQLLELNQFYNNEIDKTQISYSIVQKFKQFYYNHGCYSVQK</sequence>
<feature type="domain" description="Competence protein CoiA-like N-terminal" evidence="2">
    <location>
        <begin position="18"/>
        <end position="50"/>
    </location>
</feature>
<dbReference type="Proteomes" id="UP000241208">
    <property type="component" value="Unassembled WGS sequence"/>
</dbReference>
<accession>A0A2T4LS91</accession>
<evidence type="ECO:0000313" key="3">
    <source>
        <dbReference type="EMBL" id="PTF66208.1"/>
    </source>
</evidence>
<dbReference type="InterPro" id="IPR057253">
    <property type="entry name" value="CoiA-like_N"/>
</dbReference>
<protein>
    <submittedName>
        <fullName evidence="3">Competence protein</fullName>
    </submittedName>
</protein>
<dbReference type="RefSeq" id="WP_107523496.1">
    <property type="nucleotide sequence ID" value="NZ_CP126540.1"/>
</dbReference>
<evidence type="ECO:0000259" key="2">
    <source>
        <dbReference type="Pfam" id="PF25164"/>
    </source>
</evidence>